<protein>
    <submittedName>
        <fullName evidence="1">Uncharacterized protein</fullName>
    </submittedName>
</protein>
<reference evidence="1" key="1">
    <citation type="journal article" date="2014" name="Front. Microbiol.">
        <title>High frequency of phylogenetically diverse reductive dehalogenase-homologous genes in deep subseafloor sedimentary metagenomes.</title>
        <authorList>
            <person name="Kawai M."/>
            <person name="Futagami T."/>
            <person name="Toyoda A."/>
            <person name="Takaki Y."/>
            <person name="Nishi S."/>
            <person name="Hori S."/>
            <person name="Arai W."/>
            <person name="Tsubouchi T."/>
            <person name="Morono Y."/>
            <person name="Uchiyama I."/>
            <person name="Ito T."/>
            <person name="Fujiyama A."/>
            <person name="Inagaki F."/>
            <person name="Takami H."/>
        </authorList>
    </citation>
    <scope>NUCLEOTIDE SEQUENCE</scope>
    <source>
        <strain evidence="1">Expedition CK06-06</strain>
    </source>
</reference>
<organism evidence="1">
    <name type="scientific">marine sediment metagenome</name>
    <dbReference type="NCBI Taxonomy" id="412755"/>
    <lineage>
        <taxon>unclassified sequences</taxon>
        <taxon>metagenomes</taxon>
        <taxon>ecological metagenomes</taxon>
    </lineage>
</organism>
<accession>X1SG59</accession>
<dbReference type="AlphaFoldDB" id="X1SG59"/>
<comment type="caution">
    <text evidence="1">The sequence shown here is derived from an EMBL/GenBank/DDBJ whole genome shotgun (WGS) entry which is preliminary data.</text>
</comment>
<name>X1SG59_9ZZZZ</name>
<gene>
    <name evidence="1" type="ORF">S12H4_05978</name>
</gene>
<dbReference type="EMBL" id="BARW01002044">
    <property type="protein sequence ID" value="GAI66769.1"/>
    <property type="molecule type" value="Genomic_DNA"/>
</dbReference>
<sequence length="237" mass="28354">KVQDVIDHWKGILGLESETIKFMEVETSHVKGYVRAKGNYDRINKYWAIVYGNMCELGDLIHEIGHIYLYKLLNWFDVYKSPREQNLKHDKTVKGLYMALLDCFNEYHLYKFPEYHKILNEFLISEVDYDYTHFNNVPLSRPLAMYIGFYIAYNSIISEEIKTDLESDIKAFLTRLRRHVIKKSKEVDKKITQKLFAKLNVKLNDFEKVKDTRNMKAFVNYVYEVLSVFPYWSKKEN</sequence>
<proteinExistence type="predicted"/>
<feature type="non-terminal residue" evidence="1">
    <location>
        <position position="1"/>
    </location>
</feature>
<evidence type="ECO:0000313" key="1">
    <source>
        <dbReference type="EMBL" id="GAI66769.1"/>
    </source>
</evidence>